<keyword evidence="4" id="KW-0235">DNA replication</keyword>
<feature type="domain" description="DNA replication complex GINS protein SLD5 C-terminal" evidence="7">
    <location>
        <begin position="113"/>
        <end position="164"/>
    </location>
</feature>
<evidence type="ECO:0000256" key="3">
    <source>
        <dbReference type="ARBA" id="ARBA00014804"/>
    </source>
</evidence>
<proteinExistence type="inferred from homology"/>
<evidence type="ECO:0000256" key="1">
    <source>
        <dbReference type="ARBA" id="ARBA00004123"/>
    </source>
</evidence>
<dbReference type="Pfam" id="PF16922">
    <property type="entry name" value="SLD5_C"/>
    <property type="match status" value="1"/>
</dbReference>
<gene>
    <name evidence="8" type="ORF">CYMTET_26488</name>
</gene>
<dbReference type="PANTHER" id="PTHR21206:SF0">
    <property type="entry name" value="DNA REPLICATION COMPLEX GINS PROTEIN SLD5"/>
    <property type="match status" value="1"/>
</dbReference>
<protein>
    <recommendedName>
        <fullName evidence="3">DNA replication complex GINS protein SLD5</fullName>
    </recommendedName>
</protein>
<evidence type="ECO:0000256" key="2">
    <source>
        <dbReference type="ARBA" id="ARBA00008187"/>
    </source>
</evidence>
<dbReference type="GO" id="GO:0000811">
    <property type="term" value="C:GINS complex"/>
    <property type="evidence" value="ECO:0007669"/>
    <property type="project" value="TreeGrafter"/>
</dbReference>
<sequence length="164" mass="18394">VEGVLALTAWDVIRISLNRAKYLIRSYLRTRLAKIEAHVMHILMPENGLHELLSDAEQDYAAKYTGIVDEHFHSAVLGRMPGRFDSLVQQMAPEDEGEEGAEEERRFDMVPSPDLDNFVFARPLEDVGQLEIGGDTIDLAQSSLYIIRYRPIRGLLGSGAVDLV</sequence>
<dbReference type="InterPro" id="IPR008591">
    <property type="entry name" value="GINS_Sld5"/>
</dbReference>
<dbReference type="CDD" id="cd11711">
    <property type="entry name" value="GINS_A_Sld5"/>
    <property type="match status" value="1"/>
</dbReference>
<dbReference type="PIRSF" id="PIRSF007764">
    <property type="entry name" value="Sld5"/>
    <property type="match status" value="1"/>
</dbReference>
<evidence type="ECO:0000313" key="9">
    <source>
        <dbReference type="Proteomes" id="UP001190700"/>
    </source>
</evidence>
<evidence type="ECO:0000256" key="4">
    <source>
        <dbReference type="ARBA" id="ARBA00022705"/>
    </source>
</evidence>
<dbReference type="SUPFAM" id="SSF160059">
    <property type="entry name" value="PriA/YqbF domain"/>
    <property type="match status" value="1"/>
</dbReference>
<dbReference type="PANTHER" id="PTHR21206">
    <property type="entry name" value="SLD5 PROTEIN"/>
    <property type="match status" value="1"/>
</dbReference>
<dbReference type="Proteomes" id="UP001190700">
    <property type="component" value="Unassembled WGS sequence"/>
</dbReference>
<organism evidence="8 9">
    <name type="scientific">Cymbomonas tetramitiformis</name>
    <dbReference type="NCBI Taxonomy" id="36881"/>
    <lineage>
        <taxon>Eukaryota</taxon>
        <taxon>Viridiplantae</taxon>
        <taxon>Chlorophyta</taxon>
        <taxon>Pyramimonadophyceae</taxon>
        <taxon>Pyramimonadales</taxon>
        <taxon>Pyramimonadaceae</taxon>
        <taxon>Cymbomonas</taxon>
    </lineage>
</organism>
<dbReference type="Gene3D" id="1.20.58.1030">
    <property type="match status" value="1"/>
</dbReference>
<accession>A0AAE0FS68</accession>
<feature type="non-terminal residue" evidence="8">
    <location>
        <position position="1"/>
    </location>
</feature>
<comment type="similarity">
    <text evidence="2">Belongs to the GINS4/SLD5 family.</text>
</comment>
<comment type="caution">
    <text evidence="8">The sequence shown here is derived from an EMBL/GenBank/DDBJ whole genome shotgun (WGS) entry which is preliminary data.</text>
</comment>
<evidence type="ECO:0000256" key="5">
    <source>
        <dbReference type="ARBA" id="ARBA00023242"/>
    </source>
</evidence>
<dbReference type="SUPFAM" id="SSF158573">
    <property type="entry name" value="GINS helical bundle-like"/>
    <property type="match status" value="1"/>
</dbReference>
<reference evidence="8 9" key="1">
    <citation type="journal article" date="2015" name="Genome Biol. Evol.">
        <title>Comparative Genomics of a Bacterivorous Green Alga Reveals Evolutionary Causalities and Consequences of Phago-Mixotrophic Mode of Nutrition.</title>
        <authorList>
            <person name="Burns J.A."/>
            <person name="Paasch A."/>
            <person name="Narechania A."/>
            <person name="Kim E."/>
        </authorList>
    </citation>
    <scope>NUCLEOTIDE SEQUENCE [LARGE SCALE GENOMIC DNA]</scope>
    <source>
        <strain evidence="8 9">PLY_AMNH</strain>
    </source>
</reference>
<dbReference type="EMBL" id="LGRX02014357">
    <property type="protein sequence ID" value="KAK3264793.1"/>
    <property type="molecule type" value="Genomic_DNA"/>
</dbReference>
<keyword evidence="5" id="KW-0539">Nucleus</keyword>
<keyword evidence="9" id="KW-1185">Reference proteome</keyword>
<dbReference type="AlphaFoldDB" id="A0AAE0FS68"/>
<dbReference type="Gene3D" id="3.40.5.60">
    <property type="match status" value="1"/>
</dbReference>
<dbReference type="Pfam" id="PF05916">
    <property type="entry name" value="Sld5"/>
    <property type="match status" value="1"/>
</dbReference>
<feature type="domain" description="GINS subunit" evidence="6">
    <location>
        <begin position="16"/>
        <end position="74"/>
    </location>
</feature>
<comment type="subcellular location">
    <subcellularLocation>
        <location evidence="1">Nucleus</location>
    </subcellularLocation>
</comment>
<dbReference type="CDD" id="cd21692">
    <property type="entry name" value="GINS_B_Sld5"/>
    <property type="match status" value="1"/>
</dbReference>
<dbReference type="InterPro" id="IPR038749">
    <property type="entry name" value="Sld5_GINS_A"/>
</dbReference>
<dbReference type="GO" id="GO:0006261">
    <property type="term" value="P:DNA-templated DNA replication"/>
    <property type="evidence" value="ECO:0007669"/>
    <property type="project" value="InterPro"/>
</dbReference>
<dbReference type="InterPro" id="IPR036224">
    <property type="entry name" value="GINS_bundle-like_dom_sf"/>
</dbReference>
<name>A0AAE0FS68_9CHLO</name>
<dbReference type="InterPro" id="IPR021151">
    <property type="entry name" value="GINS_A"/>
</dbReference>
<dbReference type="InterPro" id="IPR031633">
    <property type="entry name" value="SLD5_C"/>
</dbReference>
<dbReference type="GO" id="GO:0000727">
    <property type="term" value="P:double-strand break repair via break-induced replication"/>
    <property type="evidence" value="ECO:0007669"/>
    <property type="project" value="TreeGrafter"/>
</dbReference>
<evidence type="ECO:0000259" key="6">
    <source>
        <dbReference type="Pfam" id="PF05916"/>
    </source>
</evidence>
<evidence type="ECO:0000259" key="7">
    <source>
        <dbReference type="Pfam" id="PF16922"/>
    </source>
</evidence>
<evidence type="ECO:0000313" key="8">
    <source>
        <dbReference type="EMBL" id="KAK3264793.1"/>
    </source>
</evidence>